<evidence type="ECO:0000256" key="4">
    <source>
        <dbReference type="ARBA" id="ARBA00022892"/>
    </source>
</evidence>
<feature type="compositionally biased region" description="Polar residues" evidence="7">
    <location>
        <begin position="1122"/>
        <end position="1132"/>
    </location>
</feature>
<dbReference type="GO" id="GO:0015031">
    <property type="term" value="P:protein transport"/>
    <property type="evidence" value="ECO:0007669"/>
    <property type="project" value="UniProtKB-KW"/>
</dbReference>
<dbReference type="GO" id="GO:0006914">
    <property type="term" value="P:autophagy"/>
    <property type="evidence" value="ECO:0007669"/>
    <property type="project" value="UniProtKB-KW"/>
</dbReference>
<evidence type="ECO:0000259" key="8">
    <source>
        <dbReference type="Pfam" id="PF12931"/>
    </source>
</evidence>
<feature type="compositionally biased region" description="Polar residues" evidence="7">
    <location>
        <begin position="1150"/>
        <end position="1171"/>
    </location>
</feature>
<evidence type="ECO:0000256" key="7">
    <source>
        <dbReference type="SAM" id="MobiDB-lite"/>
    </source>
</evidence>
<evidence type="ECO:0000256" key="3">
    <source>
        <dbReference type="ARBA" id="ARBA00022824"/>
    </source>
</evidence>
<dbReference type="GO" id="GO:0012507">
    <property type="term" value="C:ER to Golgi transport vesicle membrane"/>
    <property type="evidence" value="ECO:0007669"/>
    <property type="project" value="TreeGrafter"/>
</dbReference>
<dbReference type="InterPro" id="IPR024340">
    <property type="entry name" value="Sec16_CCD"/>
</dbReference>
<feature type="region of interest" description="Disordered" evidence="7">
    <location>
        <begin position="30"/>
        <end position="70"/>
    </location>
</feature>
<dbReference type="GO" id="GO:0070973">
    <property type="term" value="P:protein localization to endoplasmic reticulum exit site"/>
    <property type="evidence" value="ECO:0007669"/>
    <property type="project" value="TreeGrafter"/>
</dbReference>
<evidence type="ECO:0000313" key="11">
    <source>
        <dbReference type="Proteomes" id="UP000439903"/>
    </source>
</evidence>
<evidence type="ECO:0000256" key="1">
    <source>
        <dbReference type="ARBA" id="ARBA00005927"/>
    </source>
</evidence>
<dbReference type="PANTHER" id="PTHR13402">
    <property type="entry name" value="RGPR-RELATED"/>
    <property type="match status" value="1"/>
</dbReference>
<feature type="region of interest" description="Disordered" evidence="7">
    <location>
        <begin position="1122"/>
        <end position="1177"/>
    </location>
</feature>
<evidence type="ECO:0000313" key="10">
    <source>
        <dbReference type="EMBL" id="KAF0519130.1"/>
    </source>
</evidence>
<dbReference type="Pfam" id="PF12931">
    <property type="entry name" value="TPR_Sec16"/>
    <property type="match status" value="1"/>
</dbReference>
<keyword evidence="3 6" id="KW-0256">Endoplasmic reticulum</keyword>
<reference evidence="10 11" key="1">
    <citation type="journal article" date="2019" name="Environ. Microbiol.">
        <title>At the nexus of three kingdoms: the genome of the mycorrhizal fungus Gigaspora margarita provides insights into plant, endobacterial and fungal interactions.</title>
        <authorList>
            <person name="Venice F."/>
            <person name="Ghignone S."/>
            <person name="Salvioli di Fossalunga A."/>
            <person name="Amselem J."/>
            <person name="Novero M."/>
            <person name="Xianan X."/>
            <person name="Sedzielewska Toro K."/>
            <person name="Morin E."/>
            <person name="Lipzen A."/>
            <person name="Grigoriev I.V."/>
            <person name="Henrissat B."/>
            <person name="Martin F.M."/>
            <person name="Bonfante P."/>
        </authorList>
    </citation>
    <scope>NUCLEOTIDE SEQUENCE [LARGE SCALE GENOMIC DNA]</scope>
    <source>
        <strain evidence="10 11">BEG34</strain>
    </source>
</reference>
<sequence length="1564" mass="172982">MEGSTIHTAQSTSEESVKIAGSASSLFGDSTQSPFDSLFSPTNDSNTTDLNITESHPSSQTNDGSGQDYSQYYYPQQYQYDPNQQYVPSTYDSSSGYYYNPNYDPNQAYAPTDATHDPNQTYIYNDTAYTAYDPNQTYASDGAAYGSNQTYDYSYYNGTNEANNLNSAYDPNQTYASDDAAYGPNQTYDYSQYYNGTNLNSAKIDNDIPTNEHEPEKNEYFAQDGQVTDKQELELISMEFKESSSMITLNNNLAAVTSVETIETNQEHKQPSVASTEVENDIYHKSLNENREINNLEEEQEVNIVFRTNNDIFEYQPQDLEGPQKAELSQVDQPTSQIADNSQISPELEVSREPEGITDLTNKDTGKLDDLDDLVLGHTTSGTSEVHSSSTREASTVDPETNQTGTNGSNNHYQGYLADAYAQYDNNIIGTNTNNFNYPYTGHNVSQSTTDGISGIHQSTHQYPNYDSNQPTVVNTPPPQSYSPFSSNVQFVPCLYPQCPGENKPNAKFCSECGRVINESSPIVDTSKLYQDSVVQQQYGTDSMNIVNDPLGRSKGCPIVAFGFGGKVFTMFPRTVQRFTSTNQSIPITKYAPGAFIIRTLKDIIQSSDIEDFPGPLLMDNNRGGIKAKRKHVIKYLDDQIKATEDVVNSFVGEEVEKKELEASTIVLQLFKIMFEHDGVLTGSPKVEEAVRHVLAPSTTKTKPDESNFTVPADSNFDSTQSLPESSAPSSMTYSISPKAIDTLQELLLKGDRVAAINHAMNNNLWTHALIIASCVNKDLWKEVVNGFIRHELSSPLNDISQSNGRECLRVLYSLLAGNGPNSVKQFLPHSTLLNRVTQPAITTQFPPITSVSPITNAAPLNPSANLPYSPVVPLNPLYSSTTCDIPIESLEKWRETLAIILANRSQGDNQAMTALGDMLKEFGWINSAHVCYILSPQSSTQSGIDDINSRLTLVGNDCNKSSRYFCDWQTLRLTEIYELGLSLNNNDGLPFLQAYKLLYAWWLVDCGYLNEARRYCESIANIVKVYTKGSPYFHGCFLQNLKDLTQRLLEHGGNSSGNNESSSWLFAKKMPKAALDSLWDSLEVKFNKFVAGDAVDENGQKSSSISQETVGPFSHFSAITQQTSDVPSRSVSAAEFRSISDSSHEARRSTTPNARLQKQINGHQRRSSTPGVGVQTAEYMNGGYNYNEFSPAASDGQISMSPMPEDKSSYITPAIDDSIVHFGTFGVQGTGNKEQHKVAGYSYNNSNYNMYQPSQQNDNSLQSSSENGQSYGSTPYGQQSTQVEHNYSSWSGNSEVDANKQQTTYPYYQPTGNSDTSYTNDSAWWNNSSPYTNDDGSKQDQITTNNYEEGEFVSPMDNSNLSFVPTSAPITSAGRNSEWDNIDDDLGLGNNTFNAKKKEKQTDDDNHESTENVTQESEQPKEEKKEEKSGWFGRWFSKKEGGGKAANLGEESSFYFDPVQKRWVNKKGGTDTPTTSTPPPPPKPMRAKTTSPTPSAPMMNSNSNMQSTPPPNPYRQSLPPLNATGGTVSTPPVKQRSASSASTRRPIRSRYVDVMNQPPPSPK</sequence>
<keyword evidence="2 6" id="KW-0813">Transport</keyword>
<dbReference type="Gene3D" id="1.25.40.1030">
    <property type="match status" value="1"/>
</dbReference>
<feature type="domain" description="Sec16 Sec23-binding" evidence="8">
    <location>
        <begin position="744"/>
        <end position="1094"/>
    </location>
</feature>
<name>A0A8H4AP80_GIGMA</name>
<feature type="region of interest" description="Disordered" evidence="7">
    <location>
        <begin position="1248"/>
        <end position="1296"/>
    </location>
</feature>
<feature type="compositionally biased region" description="Polar residues" evidence="7">
    <location>
        <begin position="1269"/>
        <end position="1296"/>
    </location>
</feature>
<evidence type="ECO:0000256" key="5">
    <source>
        <dbReference type="ARBA" id="ARBA00024687"/>
    </source>
</evidence>
<dbReference type="InterPro" id="IPR024298">
    <property type="entry name" value="Sec16_Sec23-bd"/>
</dbReference>
<feature type="compositionally biased region" description="Polar residues" evidence="7">
    <location>
        <begin position="30"/>
        <end position="63"/>
    </location>
</feature>
<keyword evidence="6" id="KW-0072">Autophagy</keyword>
<evidence type="ECO:0000259" key="9">
    <source>
        <dbReference type="Pfam" id="PF12932"/>
    </source>
</evidence>
<feature type="compositionally biased region" description="Basic and acidic residues" evidence="7">
    <location>
        <begin position="1419"/>
        <end position="1430"/>
    </location>
</feature>
<evidence type="ECO:0000256" key="2">
    <source>
        <dbReference type="ARBA" id="ARBA00022448"/>
    </source>
</evidence>
<organism evidence="10 11">
    <name type="scientific">Gigaspora margarita</name>
    <dbReference type="NCBI Taxonomy" id="4874"/>
    <lineage>
        <taxon>Eukaryota</taxon>
        <taxon>Fungi</taxon>
        <taxon>Fungi incertae sedis</taxon>
        <taxon>Mucoromycota</taxon>
        <taxon>Glomeromycotina</taxon>
        <taxon>Glomeromycetes</taxon>
        <taxon>Diversisporales</taxon>
        <taxon>Gigasporaceae</taxon>
        <taxon>Gigaspora</taxon>
    </lineage>
</organism>
<dbReference type="GO" id="GO:0016192">
    <property type="term" value="P:vesicle-mediated transport"/>
    <property type="evidence" value="ECO:0007669"/>
    <property type="project" value="UniProtKB-KW"/>
</dbReference>
<keyword evidence="4 6" id="KW-0931">ER-Golgi transport</keyword>
<dbReference type="GO" id="GO:0007030">
    <property type="term" value="P:Golgi organization"/>
    <property type="evidence" value="ECO:0007669"/>
    <property type="project" value="TreeGrafter"/>
</dbReference>
<dbReference type="OrthoDB" id="8918678at2759"/>
<dbReference type="PANTHER" id="PTHR13402:SF6">
    <property type="entry name" value="SECRETORY 16, ISOFORM I"/>
    <property type="match status" value="1"/>
</dbReference>
<protein>
    <recommendedName>
        <fullName evidence="6">Protein transport protein sec16</fullName>
    </recommendedName>
</protein>
<keyword evidence="11" id="KW-1185">Reference proteome</keyword>
<gene>
    <name evidence="10" type="ORF">F8M41_016649</name>
</gene>
<feature type="compositionally biased region" description="Basic and acidic residues" evidence="7">
    <location>
        <begin position="1401"/>
        <end position="1411"/>
    </location>
</feature>
<comment type="function">
    <text evidence="5 6">Involved in the initiation of assembly of the COPII coat required for the formation of transport vesicles from the endoplasmic reticulum (ER) and the selection of cargo molecules. Also involved in autophagy.</text>
</comment>
<feature type="domain" description="Sec16 central conserved" evidence="9">
    <location>
        <begin position="557"/>
        <end position="679"/>
    </location>
</feature>
<comment type="caution">
    <text evidence="10">The sequence shown here is derived from an EMBL/GenBank/DDBJ whole genome shotgun (WGS) entry which is preliminary data.</text>
</comment>
<feature type="compositionally biased region" description="Basic and acidic residues" evidence="7">
    <location>
        <begin position="349"/>
        <end position="369"/>
    </location>
</feature>
<dbReference type="GO" id="GO:0005789">
    <property type="term" value="C:endoplasmic reticulum membrane"/>
    <property type="evidence" value="ECO:0007669"/>
    <property type="project" value="UniProtKB-SubCell"/>
</dbReference>
<accession>A0A8H4AP80</accession>
<keyword evidence="6" id="KW-0653">Protein transport</keyword>
<feature type="compositionally biased region" description="Polar residues" evidence="7">
    <location>
        <begin position="381"/>
        <end position="411"/>
    </location>
</feature>
<feature type="compositionally biased region" description="Low complexity" evidence="7">
    <location>
        <begin position="1248"/>
        <end position="1268"/>
    </location>
</feature>
<dbReference type="Pfam" id="PF12932">
    <property type="entry name" value="Sec16"/>
    <property type="match status" value="1"/>
</dbReference>
<comment type="subcellular location">
    <subcellularLocation>
        <location evidence="6">Endoplasmic reticulum membrane</location>
    </subcellularLocation>
</comment>
<comment type="similarity">
    <text evidence="1 6">Belongs to the SEC16 family.</text>
</comment>
<dbReference type="GO" id="GO:0070971">
    <property type="term" value="C:endoplasmic reticulum exit site"/>
    <property type="evidence" value="ECO:0007669"/>
    <property type="project" value="TreeGrafter"/>
</dbReference>
<feature type="compositionally biased region" description="Polar residues" evidence="7">
    <location>
        <begin position="716"/>
        <end position="732"/>
    </location>
</feature>
<evidence type="ECO:0000256" key="6">
    <source>
        <dbReference type="RuleBase" id="RU364101"/>
    </source>
</evidence>
<feature type="compositionally biased region" description="Polar residues" evidence="7">
    <location>
        <begin position="1499"/>
        <end position="1508"/>
    </location>
</feature>
<feature type="compositionally biased region" description="Polar residues" evidence="7">
    <location>
        <begin position="1357"/>
        <end position="1376"/>
    </location>
</feature>
<feature type="region of interest" description="Disordered" evidence="7">
    <location>
        <begin position="1351"/>
        <end position="1564"/>
    </location>
</feature>
<feature type="compositionally biased region" description="Low complexity" evidence="7">
    <location>
        <begin position="1467"/>
        <end position="1476"/>
    </location>
</feature>
<proteinExistence type="inferred from homology"/>
<dbReference type="EMBL" id="WTPW01000365">
    <property type="protein sequence ID" value="KAF0519130.1"/>
    <property type="molecule type" value="Genomic_DNA"/>
</dbReference>
<feature type="region of interest" description="Disordered" evidence="7">
    <location>
        <begin position="323"/>
        <end position="411"/>
    </location>
</feature>
<feature type="compositionally biased region" description="Polar residues" evidence="7">
    <location>
        <begin position="1525"/>
        <end position="1544"/>
    </location>
</feature>
<feature type="compositionally biased region" description="Polar residues" evidence="7">
    <location>
        <begin position="330"/>
        <end position="345"/>
    </location>
</feature>
<dbReference type="Proteomes" id="UP000439903">
    <property type="component" value="Unassembled WGS sequence"/>
</dbReference>
<dbReference type="CDD" id="cd09233">
    <property type="entry name" value="ACE1-Sec16-like"/>
    <property type="match status" value="1"/>
</dbReference>
<feature type="region of interest" description="Disordered" evidence="7">
    <location>
        <begin position="699"/>
        <end position="732"/>
    </location>
</feature>
<keyword evidence="6" id="KW-0472">Membrane</keyword>